<evidence type="ECO:0000256" key="4">
    <source>
        <dbReference type="ARBA" id="ARBA00023136"/>
    </source>
</evidence>
<protein>
    <recommendedName>
        <fullName evidence="6">ABC-2 type transporter transmembrane domain-containing protein</fullName>
    </recommendedName>
</protein>
<evidence type="ECO:0000313" key="8">
    <source>
        <dbReference type="Proteomes" id="UP000216475"/>
    </source>
</evidence>
<dbReference type="PANTHER" id="PTHR43229">
    <property type="entry name" value="NODULATION PROTEIN J"/>
    <property type="match status" value="1"/>
</dbReference>
<dbReference type="RefSeq" id="WP_095271732.1">
    <property type="nucleotide sequence ID" value="NZ_NPBH01000063.1"/>
</dbReference>
<dbReference type="InterPro" id="IPR051784">
    <property type="entry name" value="Nod_factor_ABC_transporter"/>
</dbReference>
<dbReference type="InterPro" id="IPR000412">
    <property type="entry name" value="ABC_2_transport"/>
</dbReference>
<dbReference type="AlphaFoldDB" id="A0A268HAS5"/>
<feature type="transmembrane region" description="Helical" evidence="5">
    <location>
        <begin position="218"/>
        <end position="238"/>
    </location>
</feature>
<organism evidence="7 8">
    <name type="scientific">Terribacillus saccharophilus</name>
    <dbReference type="NCBI Taxonomy" id="361277"/>
    <lineage>
        <taxon>Bacteria</taxon>
        <taxon>Bacillati</taxon>
        <taxon>Bacillota</taxon>
        <taxon>Bacilli</taxon>
        <taxon>Bacillales</taxon>
        <taxon>Bacillaceae</taxon>
        <taxon>Terribacillus</taxon>
    </lineage>
</organism>
<feature type="transmembrane region" description="Helical" evidence="5">
    <location>
        <begin position="52"/>
        <end position="77"/>
    </location>
</feature>
<evidence type="ECO:0000313" key="7">
    <source>
        <dbReference type="EMBL" id="PAE06930.1"/>
    </source>
</evidence>
<sequence>MKSIVVTVGMELQRMIKDRYFLCFSLLMPFIFYILFTYINRGAAVDGIEFDYYFLISMTCYSLVVTSVQTFGIQIMYDRMQTWMDYLFTHPLTPSQYFISRIITQLLLNTLIVSLFFLVVNAWKQFDRPWEEWIMTSLWLLAGSILFLTIGILIAQSRKVETASVTANIVVLGLAILGGLWMPLQTFPNWVQMIGEWLPSYLFARGAWTIASGEGIEIFNIIILTCYFLVLFIGAMILQYRQRS</sequence>
<feature type="transmembrane region" description="Helical" evidence="5">
    <location>
        <begin position="98"/>
        <end position="121"/>
    </location>
</feature>
<name>A0A268HAS5_9BACI</name>
<feature type="domain" description="ABC-2 type transporter transmembrane" evidence="6">
    <location>
        <begin position="10"/>
        <end position="206"/>
    </location>
</feature>
<gene>
    <name evidence="7" type="ORF">CHI12_13670</name>
</gene>
<reference evidence="7 8" key="1">
    <citation type="submission" date="2017-07" db="EMBL/GenBank/DDBJ databases">
        <title>Isolation and whole genome analysis of endospore-forming bacteria from heroin.</title>
        <authorList>
            <person name="Kalinowski J."/>
            <person name="Ahrens B."/>
            <person name="Al-Dilaimi A."/>
            <person name="Winkler A."/>
            <person name="Wibberg D."/>
            <person name="Schleenbecker U."/>
            <person name="Ruckert C."/>
            <person name="Wolfel R."/>
            <person name="Grass G."/>
        </authorList>
    </citation>
    <scope>NUCLEOTIDE SEQUENCE [LARGE SCALE GENOMIC DNA]</scope>
    <source>
        <strain evidence="7 8">7509</strain>
    </source>
</reference>
<keyword evidence="3 5" id="KW-1133">Transmembrane helix</keyword>
<evidence type="ECO:0000256" key="2">
    <source>
        <dbReference type="ARBA" id="ARBA00022692"/>
    </source>
</evidence>
<keyword evidence="4 5" id="KW-0472">Membrane</keyword>
<dbReference type="PANTHER" id="PTHR43229:SF2">
    <property type="entry name" value="NODULATION PROTEIN J"/>
    <property type="match status" value="1"/>
</dbReference>
<accession>A0A268HAS5</accession>
<feature type="transmembrane region" description="Helical" evidence="5">
    <location>
        <begin position="133"/>
        <end position="153"/>
    </location>
</feature>
<proteinExistence type="predicted"/>
<comment type="subcellular location">
    <subcellularLocation>
        <location evidence="1">Membrane</location>
        <topology evidence="1">Multi-pass membrane protein</topology>
    </subcellularLocation>
</comment>
<evidence type="ECO:0000256" key="1">
    <source>
        <dbReference type="ARBA" id="ARBA00004141"/>
    </source>
</evidence>
<dbReference type="Pfam" id="PF01061">
    <property type="entry name" value="ABC2_membrane"/>
    <property type="match status" value="1"/>
</dbReference>
<dbReference type="GO" id="GO:0140359">
    <property type="term" value="F:ABC-type transporter activity"/>
    <property type="evidence" value="ECO:0007669"/>
    <property type="project" value="InterPro"/>
</dbReference>
<evidence type="ECO:0000256" key="3">
    <source>
        <dbReference type="ARBA" id="ARBA00022989"/>
    </source>
</evidence>
<dbReference type="GO" id="GO:0043190">
    <property type="term" value="C:ATP-binding cassette (ABC) transporter complex"/>
    <property type="evidence" value="ECO:0007669"/>
    <property type="project" value="InterPro"/>
</dbReference>
<dbReference type="EMBL" id="NPBH01000063">
    <property type="protein sequence ID" value="PAE06930.1"/>
    <property type="molecule type" value="Genomic_DNA"/>
</dbReference>
<comment type="caution">
    <text evidence="7">The sequence shown here is derived from an EMBL/GenBank/DDBJ whole genome shotgun (WGS) entry which is preliminary data.</text>
</comment>
<dbReference type="Proteomes" id="UP000216475">
    <property type="component" value="Unassembled WGS sequence"/>
</dbReference>
<evidence type="ECO:0000259" key="6">
    <source>
        <dbReference type="Pfam" id="PF01061"/>
    </source>
</evidence>
<feature type="transmembrane region" description="Helical" evidence="5">
    <location>
        <begin position="20"/>
        <end position="40"/>
    </location>
</feature>
<feature type="transmembrane region" description="Helical" evidence="5">
    <location>
        <begin position="165"/>
        <end position="184"/>
    </location>
</feature>
<evidence type="ECO:0000256" key="5">
    <source>
        <dbReference type="SAM" id="Phobius"/>
    </source>
</evidence>
<keyword evidence="2 5" id="KW-0812">Transmembrane</keyword>
<dbReference type="InterPro" id="IPR013525">
    <property type="entry name" value="ABC2_TM"/>
</dbReference>
<dbReference type="PIRSF" id="PIRSF006648">
    <property type="entry name" value="DrrB"/>
    <property type="match status" value="1"/>
</dbReference>